<feature type="transmembrane region" description="Helical" evidence="11">
    <location>
        <begin position="154"/>
        <end position="175"/>
    </location>
</feature>
<dbReference type="Gene3D" id="3.40.50.80">
    <property type="entry name" value="Nucleotide-binding domain of ferredoxin-NADP reductase (FNR) module"/>
    <property type="match status" value="1"/>
</dbReference>
<dbReference type="OMA" id="YDGWTRH"/>
<dbReference type="PANTHER" id="PTHR32361:SF9">
    <property type="entry name" value="FERRIC REDUCTASE TRANSMEMBRANE COMPONENT 3-RELATED"/>
    <property type="match status" value="1"/>
</dbReference>
<feature type="signal peptide" evidence="12">
    <location>
        <begin position="1"/>
        <end position="19"/>
    </location>
</feature>
<dbReference type="Pfam" id="PF08030">
    <property type="entry name" value="NAD_binding_6"/>
    <property type="match status" value="1"/>
</dbReference>
<protein>
    <recommendedName>
        <fullName evidence="13">FAD-binding FR-type domain-containing protein</fullName>
    </recommendedName>
</protein>
<feature type="chain" id="PRO_5002238082" description="FAD-binding FR-type domain-containing protein" evidence="12">
    <location>
        <begin position="20"/>
        <end position="806"/>
    </location>
</feature>
<dbReference type="GO" id="GO:0005886">
    <property type="term" value="C:plasma membrane"/>
    <property type="evidence" value="ECO:0007669"/>
    <property type="project" value="TreeGrafter"/>
</dbReference>
<proteinExistence type="inferred from homology"/>
<dbReference type="GeneID" id="27323639"/>
<evidence type="ECO:0000256" key="3">
    <source>
        <dbReference type="ARBA" id="ARBA00022448"/>
    </source>
</evidence>
<dbReference type="PROSITE" id="PS51384">
    <property type="entry name" value="FAD_FR"/>
    <property type="match status" value="1"/>
</dbReference>
<evidence type="ECO:0000256" key="4">
    <source>
        <dbReference type="ARBA" id="ARBA00022692"/>
    </source>
</evidence>
<gene>
    <name evidence="14" type="ORF">PV10_05794</name>
</gene>
<dbReference type="PANTHER" id="PTHR32361">
    <property type="entry name" value="FERRIC/CUPRIC REDUCTASE TRANSMEMBRANE COMPONENT"/>
    <property type="match status" value="1"/>
</dbReference>
<feature type="domain" description="FAD-binding FR-type" evidence="13">
    <location>
        <begin position="444"/>
        <end position="639"/>
    </location>
</feature>
<feature type="compositionally biased region" description="Low complexity" evidence="10">
    <location>
        <begin position="520"/>
        <end position="536"/>
    </location>
</feature>
<feature type="transmembrane region" description="Helical" evidence="11">
    <location>
        <begin position="355"/>
        <end position="377"/>
    </location>
</feature>
<dbReference type="HOGENOM" id="CLU_010365_1_0_1"/>
<dbReference type="GO" id="GO:0015677">
    <property type="term" value="P:copper ion import"/>
    <property type="evidence" value="ECO:0007669"/>
    <property type="project" value="TreeGrafter"/>
</dbReference>
<dbReference type="EMBL" id="KN847523">
    <property type="protein sequence ID" value="KIV91233.1"/>
    <property type="molecule type" value="Genomic_DNA"/>
</dbReference>
<dbReference type="STRING" id="212818.A0A0D1ZWP1"/>
<evidence type="ECO:0000256" key="12">
    <source>
        <dbReference type="SAM" id="SignalP"/>
    </source>
</evidence>
<name>A0A0D1ZWP1_EXOME</name>
<dbReference type="VEuPathDB" id="FungiDB:PV10_05794"/>
<sequence length="806" mass="90278">MAPTIFLLALGLFSSLVLGQDFGCMSGIRQALAPFYFSGGQVFDYYQNLCANELRVTSIYAAAKVYCTEKEIEVGVSTLEDNCFTWGEVEAIPWSEIEPKLTDEYIASLPTLTFEDRAAGGVLSEPYLIDEEYYQLAVRAAIVPNRQFNLHMKYGWGVYGFWGGLIFIGMASRFISFVSRSRLRRPAADIEGEGVTRKSGLLSLFKAVHHWFRTNLIIPAAFGSHHQRLYYWCAIPTRMETLIVVMYWGLNIILCAISYEILHKMSAWGRPSIQLWKHIADRTGIISYANLPWLWLFSGRNNIFIWATGWSYSSYSIYHRHIARVATIQAVIHSIAWSVMEGDVGSLGRSWGEHYWYMGGIATITMSLLMGLSSVYLRMRHYEVFLIIHIVFAVLTLVGLWYHTVDIGGGLYDNYIWPCVAIWSFDRLVRFVRLAYCNYRVRYSGTAPLSTTSIATYSKDTDMIRIESVVGPNLLRPGPGQHYFLYQYNRLLFWENHPFTLAAWYGSNDSDSSKSKISSETESASEKAAATTAVGEGTEKPIPSEGTPAAAVTEVTDNTQRDVISSASSSGSLSSPAEKNNAPEENQLPIAAGQYKLVFLIRPFDGWTKRLRDQCIKAGPEGLNAKLFVEGPYGEKSPVLSFENVIFIVGGTGIAGAISYLQEYDRLMASKSQKVLARDITVVWSAKQAHIIRDVMNRELRPFLNRPDIHFKFYATRDNKIASSSSMIESEKLGTTRQTQIFDSRPDIRQSIFSVVDQVDSAGSRGGRIAIFTCGPAAMADEARLTAHEALKAGKQGLEYIEEAFG</sequence>
<feature type="region of interest" description="Disordered" evidence="10">
    <location>
        <begin position="563"/>
        <end position="585"/>
    </location>
</feature>
<keyword evidence="15" id="KW-1185">Reference proteome</keyword>
<dbReference type="GO" id="GO:0006879">
    <property type="term" value="P:intracellular iron ion homeostasis"/>
    <property type="evidence" value="ECO:0007669"/>
    <property type="project" value="TreeGrafter"/>
</dbReference>
<dbReference type="InterPro" id="IPR013130">
    <property type="entry name" value="Fe3_Rdtase_TM_dom"/>
</dbReference>
<keyword evidence="12" id="KW-0732">Signal</keyword>
<dbReference type="InterPro" id="IPR039261">
    <property type="entry name" value="FNR_nucleotide-bd"/>
</dbReference>
<dbReference type="SUPFAM" id="SSF52343">
    <property type="entry name" value="Ferredoxin reductase-like, C-terminal NADP-linked domain"/>
    <property type="match status" value="1"/>
</dbReference>
<keyword evidence="7" id="KW-0406">Ion transport</keyword>
<evidence type="ECO:0000256" key="9">
    <source>
        <dbReference type="ARBA" id="ARBA00023180"/>
    </source>
</evidence>
<feature type="compositionally biased region" description="Low complexity" evidence="10">
    <location>
        <begin position="565"/>
        <end position="575"/>
    </location>
</feature>
<evidence type="ECO:0000313" key="14">
    <source>
        <dbReference type="EMBL" id="KIV91233.1"/>
    </source>
</evidence>
<evidence type="ECO:0000259" key="13">
    <source>
        <dbReference type="PROSITE" id="PS51384"/>
    </source>
</evidence>
<keyword evidence="5 11" id="KW-1133">Transmembrane helix</keyword>
<dbReference type="SFLD" id="SFLDG01168">
    <property type="entry name" value="Ferric_reductase_subgroup_(FRE"/>
    <property type="match status" value="1"/>
</dbReference>
<comment type="similarity">
    <text evidence="2">Belongs to the ferric reductase (FRE) family.</text>
</comment>
<keyword evidence="4 11" id="KW-0812">Transmembrane</keyword>
<keyword evidence="3" id="KW-0813">Transport</keyword>
<organism evidence="14 15">
    <name type="scientific">Exophiala mesophila</name>
    <name type="common">Black yeast-like fungus</name>
    <dbReference type="NCBI Taxonomy" id="212818"/>
    <lineage>
        <taxon>Eukaryota</taxon>
        <taxon>Fungi</taxon>
        <taxon>Dikarya</taxon>
        <taxon>Ascomycota</taxon>
        <taxon>Pezizomycotina</taxon>
        <taxon>Eurotiomycetes</taxon>
        <taxon>Chaetothyriomycetidae</taxon>
        <taxon>Chaetothyriales</taxon>
        <taxon>Herpotrichiellaceae</taxon>
        <taxon>Exophiala</taxon>
    </lineage>
</organism>
<dbReference type="Proteomes" id="UP000054302">
    <property type="component" value="Unassembled WGS sequence"/>
</dbReference>
<evidence type="ECO:0000256" key="1">
    <source>
        <dbReference type="ARBA" id="ARBA00004141"/>
    </source>
</evidence>
<evidence type="ECO:0000256" key="7">
    <source>
        <dbReference type="ARBA" id="ARBA00023065"/>
    </source>
</evidence>
<evidence type="ECO:0000256" key="6">
    <source>
        <dbReference type="ARBA" id="ARBA00023002"/>
    </source>
</evidence>
<dbReference type="InterPro" id="IPR051410">
    <property type="entry name" value="Ferric/Cupric_Reductase"/>
</dbReference>
<reference evidence="14 15" key="1">
    <citation type="submission" date="2015-01" db="EMBL/GenBank/DDBJ databases">
        <title>The Genome Sequence of Exophiala mesophila CBS40295.</title>
        <authorList>
            <consortium name="The Broad Institute Genomics Platform"/>
            <person name="Cuomo C."/>
            <person name="de Hoog S."/>
            <person name="Gorbushina A."/>
            <person name="Stielow B."/>
            <person name="Teixiera M."/>
            <person name="Abouelleil A."/>
            <person name="Chapman S.B."/>
            <person name="Priest M."/>
            <person name="Young S.K."/>
            <person name="Wortman J."/>
            <person name="Nusbaum C."/>
            <person name="Birren B."/>
        </authorList>
    </citation>
    <scope>NUCLEOTIDE SEQUENCE [LARGE SCALE GENOMIC DNA]</scope>
    <source>
        <strain evidence="14 15">CBS 40295</strain>
    </source>
</reference>
<dbReference type="SFLD" id="SFLDS00052">
    <property type="entry name" value="Ferric_Reductase_Domain"/>
    <property type="match status" value="1"/>
</dbReference>
<evidence type="ECO:0000313" key="15">
    <source>
        <dbReference type="Proteomes" id="UP000054302"/>
    </source>
</evidence>
<dbReference type="RefSeq" id="XP_016222807.1">
    <property type="nucleotide sequence ID" value="XM_016370514.1"/>
</dbReference>
<dbReference type="InterPro" id="IPR017927">
    <property type="entry name" value="FAD-bd_FR_type"/>
</dbReference>
<evidence type="ECO:0000256" key="8">
    <source>
        <dbReference type="ARBA" id="ARBA00023136"/>
    </source>
</evidence>
<dbReference type="CDD" id="cd06186">
    <property type="entry name" value="NOX_Duox_like_FAD_NADP"/>
    <property type="match status" value="1"/>
</dbReference>
<evidence type="ECO:0000256" key="5">
    <source>
        <dbReference type="ARBA" id="ARBA00022989"/>
    </source>
</evidence>
<accession>A0A0D1ZWP1</accession>
<dbReference type="InterPro" id="IPR013121">
    <property type="entry name" value="Fe_red_NAD-bd_6"/>
</dbReference>
<keyword evidence="6" id="KW-0560">Oxidoreductase</keyword>
<dbReference type="AlphaFoldDB" id="A0A0D1ZWP1"/>
<evidence type="ECO:0000256" key="11">
    <source>
        <dbReference type="SAM" id="Phobius"/>
    </source>
</evidence>
<feature type="transmembrane region" description="Helical" evidence="11">
    <location>
        <begin position="242"/>
        <end position="262"/>
    </location>
</feature>
<dbReference type="GO" id="GO:0000293">
    <property type="term" value="F:ferric-chelate reductase activity"/>
    <property type="evidence" value="ECO:0007669"/>
    <property type="project" value="UniProtKB-ARBA"/>
</dbReference>
<keyword evidence="9" id="KW-0325">Glycoprotein</keyword>
<evidence type="ECO:0000256" key="10">
    <source>
        <dbReference type="SAM" id="MobiDB-lite"/>
    </source>
</evidence>
<evidence type="ECO:0000256" key="2">
    <source>
        <dbReference type="ARBA" id="ARBA00006278"/>
    </source>
</evidence>
<feature type="region of interest" description="Disordered" evidence="10">
    <location>
        <begin position="508"/>
        <end position="549"/>
    </location>
</feature>
<feature type="transmembrane region" description="Helical" evidence="11">
    <location>
        <begin position="384"/>
        <end position="403"/>
    </location>
</feature>
<dbReference type="GO" id="GO:0006826">
    <property type="term" value="P:iron ion transport"/>
    <property type="evidence" value="ECO:0007669"/>
    <property type="project" value="TreeGrafter"/>
</dbReference>
<dbReference type="Pfam" id="PF01794">
    <property type="entry name" value="Ferric_reduct"/>
    <property type="match status" value="1"/>
</dbReference>
<keyword evidence="8 11" id="KW-0472">Membrane</keyword>
<dbReference type="OrthoDB" id="4114957at2759"/>
<comment type="subcellular location">
    <subcellularLocation>
        <location evidence="1">Membrane</location>
        <topology evidence="1">Multi-pass membrane protein</topology>
    </subcellularLocation>
</comment>